<dbReference type="Proteomes" id="UP001178743">
    <property type="component" value="Chromosome"/>
</dbReference>
<proteinExistence type="predicted"/>
<organism evidence="1">
    <name type="scientific">Mycoplasma feriruminatoris</name>
    <dbReference type="NCBI Taxonomy" id="1179777"/>
    <lineage>
        <taxon>Bacteria</taxon>
        <taxon>Bacillati</taxon>
        <taxon>Mycoplasmatota</taxon>
        <taxon>Mollicutes</taxon>
        <taxon>Mycoplasmataceae</taxon>
        <taxon>Mycoplasma</taxon>
    </lineage>
</organism>
<dbReference type="EMBL" id="CP104008">
    <property type="protein sequence ID" value="WFQ92597.1"/>
    <property type="molecule type" value="Genomic_DNA"/>
</dbReference>
<gene>
    <name evidence="1" type="ORF">MF5295_00420</name>
    <name evidence="2" type="ORF">MFERI14822_00385</name>
</gene>
<evidence type="ECO:0000313" key="2">
    <source>
        <dbReference type="EMBL" id="WFQ92597.1"/>
    </source>
</evidence>
<accession>A0A654II59</accession>
<reference evidence="1" key="1">
    <citation type="submission" date="2019-11" db="EMBL/GenBank/DDBJ databases">
        <authorList>
            <person name="Falquet L."/>
            <person name="Falquet L."/>
        </authorList>
    </citation>
    <scope>NUCLEOTIDE SEQUENCE</scope>
    <source>
        <strain evidence="1">8756-13</strain>
    </source>
</reference>
<protein>
    <submittedName>
        <fullName evidence="1">Uncharacterized protein</fullName>
    </submittedName>
</protein>
<dbReference type="AlphaFoldDB" id="A0A654II59"/>
<dbReference type="RefSeq" id="WP_278299712.1">
    <property type="nucleotide sequence ID" value="NZ_CP104008.1"/>
</dbReference>
<name>A0A654II59_9MOLU</name>
<sequence>MMNGDSVEDYVTYHHGLSKEIKEKIAKRMELKYTKQIAQWDLEKLNNKSSWAASFTTRDYKGADKTVYWQTIFNKTNLDEVDEAIKKQYWEALFGKSKVDETTKKEYWEALFGKRT</sequence>
<evidence type="ECO:0000313" key="1">
    <source>
        <dbReference type="EMBL" id="VZR97654.1"/>
    </source>
</evidence>
<dbReference type="EMBL" id="LR739235">
    <property type="protein sequence ID" value="VZR97654.1"/>
    <property type="molecule type" value="Genomic_DNA"/>
</dbReference>
<reference evidence="2" key="2">
    <citation type="submission" date="2022-06" db="EMBL/GenBank/DDBJ databases">
        <title>Comparative genomic analysis of Mycoplasma feriruminatoris and the Mycoplasma mycoides cluster.</title>
        <authorList>
            <person name="Baby V."/>
            <person name="Ambroset C."/>
            <person name="Gaurivaud P."/>
            <person name="Boury C."/>
            <person name="Guichoux E."/>
            <person name="Lartigue C."/>
            <person name="Tardy F."/>
            <person name="Sirand-Pugnet P."/>
        </authorList>
    </citation>
    <scope>NUCLEOTIDE SEQUENCE</scope>
    <source>
        <strain evidence="2">L14822</strain>
    </source>
</reference>